<dbReference type="InterPro" id="IPR008620">
    <property type="entry name" value="FixH"/>
</dbReference>
<evidence type="ECO:0000256" key="2">
    <source>
        <dbReference type="SAM" id="Phobius"/>
    </source>
</evidence>
<protein>
    <submittedName>
        <fullName evidence="3">FixH family protein</fullName>
    </submittedName>
</protein>
<feature type="transmembrane region" description="Helical" evidence="2">
    <location>
        <begin position="12"/>
        <end position="33"/>
    </location>
</feature>
<organism evidence="3 4">
    <name type="scientific">Marilutibacter chinensis</name>
    <dbReference type="NCBI Taxonomy" id="2912247"/>
    <lineage>
        <taxon>Bacteria</taxon>
        <taxon>Pseudomonadati</taxon>
        <taxon>Pseudomonadota</taxon>
        <taxon>Gammaproteobacteria</taxon>
        <taxon>Lysobacterales</taxon>
        <taxon>Lysobacteraceae</taxon>
        <taxon>Marilutibacter</taxon>
    </lineage>
</organism>
<keyword evidence="2" id="KW-1133">Transmembrane helix</keyword>
<keyword evidence="4" id="KW-1185">Reference proteome</keyword>
<dbReference type="RefSeq" id="WP_237053852.1">
    <property type="nucleotide sequence ID" value="NZ_JAKJPO010000003.1"/>
</dbReference>
<reference evidence="4" key="1">
    <citation type="submission" date="2022-01" db="EMBL/GenBank/DDBJ databases">
        <title>Lysobacter chinensis sp. nov., a bacterium isolated from cow dung compost.</title>
        <authorList>
            <person name="Zhou L.Y."/>
        </authorList>
    </citation>
    <scope>NUCLEOTIDE SEQUENCE [LARGE SCALE GENOMIC DNA]</scope>
    <source>
        <strain evidence="4">TLK-CK17</strain>
    </source>
</reference>
<feature type="region of interest" description="Disordered" evidence="1">
    <location>
        <begin position="90"/>
        <end position="135"/>
    </location>
</feature>
<gene>
    <name evidence="3" type="ORF">L3V18_06385</name>
</gene>
<proteinExistence type="predicted"/>
<evidence type="ECO:0000313" key="3">
    <source>
        <dbReference type="EMBL" id="MCF7221419.1"/>
    </source>
</evidence>
<evidence type="ECO:0000313" key="4">
    <source>
        <dbReference type="Proteomes" id="UP001430796"/>
    </source>
</evidence>
<accession>A0ABS9HT88</accession>
<reference evidence="3 4" key="2">
    <citation type="submission" date="2022-01" db="EMBL/GenBank/DDBJ databases">
        <title>Lysobacter chinensis sp. nov., a bacterium isolated from cow dung compost.</title>
        <authorList>
            <person name="Liu Y."/>
        </authorList>
    </citation>
    <scope>NUCLEOTIDE SEQUENCE [LARGE SCALE GENOMIC DNA]</scope>
    <source>
        <strain evidence="3 4">TLK-CK17</strain>
    </source>
</reference>
<dbReference type="EMBL" id="JAKJPO010000003">
    <property type="protein sequence ID" value="MCF7221419.1"/>
    <property type="molecule type" value="Genomic_DNA"/>
</dbReference>
<keyword evidence="2" id="KW-0812">Transmembrane</keyword>
<keyword evidence="2" id="KW-0472">Membrane</keyword>
<comment type="caution">
    <text evidence="3">The sequence shown here is derived from an EMBL/GenBank/DDBJ whole genome shotgun (WGS) entry which is preliminary data.</text>
</comment>
<name>A0ABS9HT88_9GAMM</name>
<sequence>MNESRHPLREPMVWLLIGLPVAAVVAGILTVVISSRSGGNDAVIDPVARTAQIQTVELGPDERASELKLSAVLQVDGRRLLLLPASGAWTQDTTAPSAPSGDAGDVTGRTDDAAQQRRDGTSHDRPLSLALSHPTDASRDLRVELQPTELGWWTELERPLDSRHDWLLQLGPKGGRWRLQGRLIAGQQAARLGPALGEE</sequence>
<feature type="compositionally biased region" description="Basic and acidic residues" evidence="1">
    <location>
        <begin position="108"/>
        <end position="126"/>
    </location>
</feature>
<evidence type="ECO:0000256" key="1">
    <source>
        <dbReference type="SAM" id="MobiDB-lite"/>
    </source>
</evidence>
<reference evidence="3 4" key="3">
    <citation type="submission" date="2022-01" db="EMBL/GenBank/DDBJ databases">
        <authorList>
            <person name="Zhou L.Y."/>
        </authorList>
    </citation>
    <scope>NUCLEOTIDE SEQUENCE [LARGE SCALE GENOMIC DNA]</scope>
    <source>
        <strain evidence="3 4">TLK-CK17</strain>
    </source>
</reference>
<dbReference type="Proteomes" id="UP001430796">
    <property type="component" value="Unassembled WGS sequence"/>
</dbReference>
<dbReference type="Pfam" id="PF05751">
    <property type="entry name" value="FixH"/>
    <property type="match status" value="1"/>
</dbReference>